<evidence type="ECO:0000259" key="3">
    <source>
        <dbReference type="SMART" id="SM00278"/>
    </source>
</evidence>
<dbReference type="EMBL" id="DWVZ01000095">
    <property type="protein sequence ID" value="HJC63368.1"/>
    <property type="molecule type" value="Genomic_DNA"/>
</dbReference>
<dbReference type="PANTHER" id="PTHR21180">
    <property type="entry name" value="ENDONUCLEASE/EXONUCLEASE/PHOSPHATASE FAMILY DOMAIN-CONTAINING PROTEIN 1"/>
    <property type="match status" value="1"/>
</dbReference>
<accession>A0A9D2PN70</accession>
<protein>
    <submittedName>
        <fullName evidence="4">Helix-hairpin-helix domain-containing protein</fullName>
    </submittedName>
</protein>
<dbReference type="Gene3D" id="3.10.560.10">
    <property type="entry name" value="Outer membrane lipoprotein wza domain like"/>
    <property type="match status" value="1"/>
</dbReference>
<dbReference type="InterPro" id="IPR051675">
    <property type="entry name" value="Endo/Exo/Phosphatase_dom_1"/>
</dbReference>
<dbReference type="InterPro" id="IPR010994">
    <property type="entry name" value="RuvA_2-like"/>
</dbReference>
<evidence type="ECO:0000313" key="5">
    <source>
        <dbReference type="Proteomes" id="UP000823886"/>
    </source>
</evidence>
<dbReference type="GO" id="GO:0015628">
    <property type="term" value="P:protein secretion by the type II secretion system"/>
    <property type="evidence" value="ECO:0007669"/>
    <property type="project" value="TreeGrafter"/>
</dbReference>
<name>A0A9D2PN70_9FIRM</name>
<sequence>MRKMFFCVFGAMLLCLAASCKESGQELVIGQDMISGEETVQENLESPSQTSDSLEAESGPGKVETQQAGADEENGTQEEEQIWVDVCGAVNSPGVYRLLKGARVFEAIQAAGGLSEAADSQWLNQAAEVGDGEKIQVYTKEETSQMKDQGIRQPAQTQESQSAGEEAAKKVNLNTADSQELQTLPGIGETRAEAIIAYREETGGFGSIEEIQNVSGIKGKTFEKIEDYITVK</sequence>
<organism evidence="4 5">
    <name type="scientific">Candidatus Blautia merdavium</name>
    <dbReference type="NCBI Taxonomy" id="2838494"/>
    <lineage>
        <taxon>Bacteria</taxon>
        <taxon>Bacillati</taxon>
        <taxon>Bacillota</taxon>
        <taxon>Clostridia</taxon>
        <taxon>Lachnospirales</taxon>
        <taxon>Lachnospiraceae</taxon>
        <taxon>Blautia</taxon>
    </lineage>
</organism>
<proteinExistence type="predicted"/>
<dbReference type="AlphaFoldDB" id="A0A9D2PN70"/>
<gene>
    <name evidence="4" type="ORF">H9753_07105</name>
</gene>
<dbReference type="InterPro" id="IPR004509">
    <property type="entry name" value="Competence_ComEA_HhH"/>
</dbReference>
<dbReference type="InterPro" id="IPR003583">
    <property type="entry name" value="Hlx-hairpin-Hlx_DNA-bd_motif"/>
</dbReference>
<feature type="domain" description="Helix-hairpin-helix DNA-binding motif class 1" evidence="3">
    <location>
        <begin position="179"/>
        <end position="198"/>
    </location>
</feature>
<keyword evidence="2" id="KW-0732">Signal</keyword>
<dbReference type="GO" id="GO:0003677">
    <property type="term" value="F:DNA binding"/>
    <property type="evidence" value="ECO:0007669"/>
    <property type="project" value="InterPro"/>
</dbReference>
<dbReference type="Proteomes" id="UP000823886">
    <property type="component" value="Unassembled WGS sequence"/>
</dbReference>
<evidence type="ECO:0000256" key="1">
    <source>
        <dbReference type="SAM" id="MobiDB-lite"/>
    </source>
</evidence>
<dbReference type="Pfam" id="PF12836">
    <property type="entry name" value="HHH_3"/>
    <property type="match status" value="1"/>
</dbReference>
<feature type="compositionally biased region" description="Polar residues" evidence="1">
    <location>
        <begin position="41"/>
        <end position="53"/>
    </location>
</feature>
<dbReference type="Pfam" id="PF10531">
    <property type="entry name" value="SLBB"/>
    <property type="match status" value="1"/>
</dbReference>
<dbReference type="GO" id="GO:0006281">
    <property type="term" value="P:DNA repair"/>
    <property type="evidence" value="ECO:0007669"/>
    <property type="project" value="InterPro"/>
</dbReference>
<dbReference type="GO" id="GO:0015627">
    <property type="term" value="C:type II protein secretion system complex"/>
    <property type="evidence" value="ECO:0007669"/>
    <property type="project" value="TreeGrafter"/>
</dbReference>
<feature type="domain" description="Helix-hairpin-helix DNA-binding motif class 1" evidence="3">
    <location>
        <begin position="209"/>
        <end position="228"/>
    </location>
</feature>
<evidence type="ECO:0000256" key="2">
    <source>
        <dbReference type="SAM" id="SignalP"/>
    </source>
</evidence>
<feature type="compositionally biased region" description="Polar residues" evidence="1">
    <location>
        <begin position="154"/>
        <end position="163"/>
    </location>
</feature>
<dbReference type="Gene3D" id="1.10.150.310">
    <property type="entry name" value="Tex RuvX-like domain-like"/>
    <property type="match status" value="1"/>
</dbReference>
<feature type="region of interest" description="Disordered" evidence="1">
    <location>
        <begin position="141"/>
        <end position="175"/>
    </location>
</feature>
<feature type="region of interest" description="Disordered" evidence="1">
    <location>
        <begin position="39"/>
        <end position="78"/>
    </location>
</feature>
<dbReference type="PANTHER" id="PTHR21180:SF32">
    <property type="entry name" value="ENDONUCLEASE_EXONUCLEASE_PHOSPHATASE FAMILY DOMAIN-CONTAINING PROTEIN 1"/>
    <property type="match status" value="1"/>
</dbReference>
<dbReference type="SUPFAM" id="SSF47781">
    <property type="entry name" value="RuvA domain 2-like"/>
    <property type="match status" value="1"/>
</dbReference>
<dbReference type="SMART" id="SM00278">
    <property type="entry name" value="HhH1"/>
    <property type="match status" value="2"/>
</dbReference>
<feature type="signal peptide" evidence="2">
    <location>
        <begin position="1"/>
        <end position="17"/>
    </location>
</feature>
<dbReference type="InterPro" id="IPR019554">
    <property type="entry name" value="Soluble_ligand-bd"/>
</dbReference>
<reference evidence="4" key="1">
    <citation type="journal article" date="2021" name="PeerJ">
        <title>Extensive microbial diversity within the chicken gut microbiome revealed by metagenomics and culture.</title>
        <authorList>
            <person name="Gilroy R."/>
            <person name="Ravi A."/>
            <person name="Getino M."/>
            <person name="Pursley I."/>
            <person name="Horton D.L."/>
            <person name="Alikhan N.F."/>
            <person name="Baker D."/>
            <person name="Gharbi K."/>
            <person name="Hall N."/>
            <person name="Watson M."/>
            <person name="Adriaenssens E.M."/>
            <person name="Foster-Nyarko E."/>
            <person name="Jarju S."/>
            <person name="Secka A."/>
            <person name="Antonio M."/>
            <person name="Oren A."/>
            <person name="Chaudhuri R.R."/>
            <person name="La Ragione R."/>
            <person name="Hildebrand F."/>
            <person name="Pallen M.J."/>
        </authorList>
    </citation>
    <scope>NUCLEOTIDE SEQUENCE</scope>
    <source>
        <strain evidence="4">ChiBcec2-3848</strain>
    </source>
</reference>
<comment type="caution">
    <text evidence="4">The sequence shown here is derived from an EMBL/GenBank/DDBJ whole genome shotgun (WGS) entry which is preliminary data.</text>
</comment>
<reference evidence="4" key="2">
    <citation type="submission" date="2021-04" db="EMBL/GenBank/DDBJ databases">
        <authorList>
            <person name="Gilroy R."/>
        </authorList>
    </citation>
    <scope>NUCLEOTIDE SEQUENCE</scope>
    <source>
        <strain evidence="4">ChiBcec2-3848</strain>
    </source>
</reference>
<dbReference type="NCBIfam" id="TIGR00426">
    <property type="entry name" value="competence protein ComEA helix-hairpin-helix repeat region"/>
    <property type="match status" value="1"/>
</dbReference>
<dbReference type="PROSITE" id="PS51257">
    <property type="entry name" value="PROKAR_LIPOPROTEIN"/>
    <property type="match status" value="1"/>
</dbReference>
<feature type="chain" id="PRO_5038735420" evidence="2">
    <location>
        <begin position="18"/>
        <end position="232"/>
    </location>
</feature>
<evidence type="ECO:0000313" key="4">
    <source>
        <dbReference type="EMBL" id="HJC63368.1"/>
    </source>
</evidence>